<proteinExistence type="predicted"/>
<accession>A0ABS1JRF0</accession>
<feature type="compositionally biased region" description="Low complexity" evidence="1">
    <location>
        <begin position="156"/>
        <end position="170"/>
    </location>
</feature>
<name>A0ABS1JRF0_9BURK</name>
<dbReference type="EMBL" id="JAEQND010000009">
    <property type="protein sequence ID" value="MBL0426783.1"/>
    <property type="molecule type" value="Genomic_DNA"/>
</dbReference>
<comment type="caution">
    <text evidence="2">The sequence shown here is derived from an EMBL/GenBank/DDBJ whole genome shotgun (WGS) entry which is preliminary data.</text>
</comment>
<gene>
    <name evidence="2" type="ORF">JI746_16845</name>
</gene>
<protein>
    <recommendedName>
        <fullName evidence="4">DUF4398 domain-containing protein</fullName>
    </recommendedName>
</protein>
<evidence type="ECO:0000313" key="2">
    <source>
        <dbReference type="EMBL" id="MBL0426783.1"/>
    </source>
</evidence>
<sequence length="170" mass="18699">MSSTRKKYLIGLALVLGVGAGGVVYSAETAMNKDAYKAAQHRIEAQGKAQRKACGRFKGNARDVCEVRAKGWEKMAKAQLETQYKPGPEAEKMAKFARADVDFAIAKERCEALKDRAHDSCIAKAKHDREAAIRLAKVEKVQELNALRREAHEQRQAQQKAAAAPAPHKS</sequence>
<evidence type="ECO:0000313" key="3">
    <source>
        <dbReference type="Proteomes" id="UP000622707"/>
    </source>
</evidence>
<reference evidence="2 3" key="1">
    <citation type="journal article" date="2017" name="Int. J. Syst. Evol. Microbiol.">
        <title>Ramlibacter alkalitolerans sp. nov., alkali-tolerant bacterium isolated from soil of ginseng.</title>
        <authorList>
            <person name="Lee D.H."/>
            <person name="Cha C.J."/>
        </authorList>
    </citation>
    <scope>NUCLEOTIDE SEQUENCE [LARGE SCALE GENOMIC DNA]</scope>
    <source>
        <strain evidence="2 3">KACC 19305</strain>
    </source>
</reference>
<organism evidence="2 3">
    <name type="scientific">Ramlibacter alkalitolerans</name>
    <dbReference type="NCBI Taxonomy" id="2039631"/>
    <lineage>
        <taxon>Bacteria</taxon>
        <taxon>Pseudomonadati</taxon>
        <taxon>Pseudomonadota</taxon>
        <taxon>Betaproteobacteria</taxon>
        <taxon>Burkholderiales</taxon>
        <taxon>Comamonadaceae</taxon>
        <taxon>Ramlibacter</taxon>
    </lineage>
</organism>
<dbReference type="RefSeq" id="WP_201691114.1">
    <property type="nucleotide sequence ID" value="NZ_JAEQND010000009.1"/>
</dbReference>
<feature type="region of interest" description="Disordered" evidence="1">
    <location>
        <begin position="150"/>
        <end position="170"/>
    </location>
</feature>
<evidence type="ECO:0008006" key="4">
    <source>
        <dbReference type="Google" id="ProtNLM"/>
    </source>
</evidence>
<keyword evidence="3" id="KW-1185">Reference proteome</keyword>
<evidence type="ECO:0000256" key="1">
    <source>
        <dbReference type="SAM" id="MobiDB-lite"/>
    </source>
</evidence>
<dbReference type="Proteomes" id="UP000622707">
    <property type="component" value="Unassembled WGS sequence"/>
</dbReference>